<dbReference type="InterPro" id="IPR005399">
    <property type="entry name" value="K_chnl_volt-dep_bsu_KCNAB-rel"/>
</dbReference>
<evidence type="ECO:0000313" key="5">
    <source>
        <dbReference type="EMBL" id="KAH1091453.1"/>
    </source>
</evidence>
<dbReference type="AlphaFoldDB" id="A0A9D3VR69"/>
<reference evidence="5 6" key="1">
    <citation type="journal article" date="2021" name="Plant Biotechnol. J.">
        <title>Multi-omics assisted identification of the key and species-specific regulatory components of drought-tolerant mechanisms in Gossypium stocksii.</title>
        <authorList>
            <person name="Yu D."/>
            <person name="Ke L."/>
            <person name="Zhang D."/>
            <person name="Wu Y."/>
            <person name="Sun Y."/>
            <person name="Mei J."/>
            <person name="Sun J."/>
            <person name="Sun Y."/>
        </authorList>
    </citation>
    <scope>NUCLEOTIDE SEQUENCE [LARGE SCALE GENOMIC DNA]</scope>
    <source>
        <strain evidence="6">cv. E1</strain>
        <tissue evidence="5">Leaf</tissue>
    </source>
</reference>
<dbReference type="Gene3D" id="3.20.20.100">
    <property type="entry name" value="NADP-dependent oxidoreductase domain"/>
    <property type="match status" value="1"/>
</dbReference>
<dbReference type="OrthoDB" id="2310150at2759"/>
<evidence type="ECO:0000259" key="4">
    <source>
        <dbReference type="Pfam" id="PF00248"/>
    </source>
</evidence>
<gene>
    <name evidence="5" type="ORF">J1N35_018710</name>
</gene>
<dbReference type="Pfam" id="PF00248">
    <property type="entry name" value="Aldo_ket_red"/>
    <property type="match status" value="1"/>
</dbReference>
<sequence length="181" mass="20570">MEHGFVSVTSSMLKKQSHFSSVVKTTESTFSTTPRFMPMVEPRRSWVRLLGNLGGNDRISWFLPRSFGGGPGPNDKGLSRKHIVEGTKASLKRLDMDYVDVLYCHRPDTQTPIEETVRLMNYVIDKGWAFYWGTSEWSAQQITEAWGVAERLDLVGPIVEQPEYNLLTRHKIIGVGTQHTE</sequence>
<dbReference type="EMBL" id="JAIQCV010000006">
    <property type="protein sequence ID" value="KAH1091453.1"/>
    <property type="molecule type" value="Genomic_DNA"/>
</dbReference>
<evidence type="ECO:0000256" key="1">
    <source>
        <dbReference type="ARBA" id="ARBA00006515"/>
    </source>
</evidence>
<dbReference type="InterPro" id="IPR036812">
    <property type="entry name" value="NAD(P)_OxRdtase_dom_sf"/>
</dbReference>
<keyword evidence="2" id="KW-0521">NADP</keyword>
<proteinExistence type="inferred from homology"/>
<evidence type="ECO:0000313" key="6">
    <source>
        <dbReference type="Proteomes" id="UP000828251"/>
    </source>
</evidence>
<protein>
    <recommendedName>
        <fullName evidence="4">NADP-dependent oxidoreductase domain-containing protein</fullName>
    </recommendedName>
</protein>
<evidence type="ECO:0000256" key="3">
    <source>
        <dbReference type="ARBA" id="ARBA00023002"/>
    </source>
</evidence>
<feature type="domain" description="NADP-dependent oxidoreductase" evidence="4">
    <location>
        <begin position="70"/>
        <end position="170"/>
    </location>
</feature>
<dbReference type="Proteomes" id="UP000828251">
    <property type="component" value="Unassembled WGS sequence"/>
</dbReference>
<dbReference type="PANTHER" id="PTHR43150">
    <property type="entry name" value="HYPERKINETIC, ISOFORM M"/>
    <property type="match status" value="1"/>
</dbReference>
<evidence type="ECO:0000256" key="2">
    <source>
        <dbReference type="ARBA" id="ARBA00022857"/>
    </source>
</evidence>
<comment type="caution">
    <text evidence="5">The sequence shown here is derived from an EMBL/GenBank/DDBJ whole genome shotgun (WGS) entry which is preliminary data.</text>
</comment>
<keyword evidence="3" id="KW-0560">Oxidoreductase</keyword>
<name>A0A9D3VR69_9ROSI</name>
<dbReference type="GO" id="GO:0016491">
    <property type="term" value="F:oxidoreductase activity"/>
    <property type="evidence" value="ECO:0007669"/>
    <property type="project" value="UniProtKB-KW"/>
</dbReference>
<organism evidence="5 6">
    <name type="scientific">Gossypium stocksii</name>
    <dbReference type="NCBI Taxonomy" id="47602"/>
    <lineage>
        <taxon>Eukaryota</taxon>
        <taxon>Viridiplantae</taxon>
        <taxon>Streptophyta</taxon>
        <taxon>Embryophyta</taxon>
        <taxon>Tracheophyta</taxon>
        <taxon>Spermatophyta</taxon>
        <taxon>Magnoliopsida</taxon>
        <taxon>eudicotyledons</taxon>
        <taxon>Gunneridae</taxon>
        <taxon>Pentapetalae</taxon>
        <taxon>rosids</taxon>
        <taxon>malvids</taxon>
        <taxon>Malvales</taxon>
        <taxon>Malvaceae</taxon>
        <taxon>Malvoideae</taxon>
        <taxon>Gossypium</taxon>
    </lineage>
</organism>
<dbReference type="InterPro" id="IPR023210">
    <property type="entry name" value="NADP_OxRdtase_dom"/>
</dbReference>
<dbReference type="PANTHER" id="PTHR43150:SF2">
    <property type="entry name" value="HYPERKINETIC, ISOFORM M"/>
    <property type="match status" value="1"/>
</dbReference>
<keyword evidence="6" id="KW-1185">Reference proteome</keyword>
<accession>A0A9D3VR69</accession>
<comment type="similarity">
    <text evidence="1">Belongs to the shaker potassium channel beta subunit family.</text>
</comment>
<dbReference type="SUPFAM" id="SSF51430">
    <property type="entry name" value="NAD(P)-linked oxidoreductase"/>
    <property type="match status" value="1"/>
</dbReference>